<organism evidence="2 3">
    <name type="scientific">Cordyceps fumosorosea (strain ARSEF 2679)</name>
    <name type="common">Isaria fumosorosea</name>
    <dbReference type="NCBI Taxonomy" id="1081104"/>
    <lineage>
        <taxon>Eukaryota</taxon>
        <taxon>Fungi</taxon>
        <taxon>Dikarya</taxon>
        <taxon>Ascomycota</taxon>
        <taxon>Pezizomycotina</taxon>
        <taxon>Sordariomycetes</taxon>
        <taxon>Hypocreomycetidae</taxon>
        <taxon>Hypocreales</taxon>
        <taxon>Cordycipitaceae</taxon>
        <taxon>Cordyceps</taxon>
    </lineage>
</organism>
<dbReference type="GeneID" id="30016485"/>
<feature type="signal peptide" evidence="1">
    <location>
        <begin position="1"/>
        <end position="23"/>
    </location>
</feature>
<dbReference type="STRING" id="1081104.A0A162JSW1"/>
<dbReference type="Gene3D" id="2.120.10.30">
    <property type="entry name" value="TolB, C-terminal domain"/>
    <property type="match status" value="1"/>
</dbReference>
<proteinExistence type="predicted"/>
<keyword evidence="3" id="KW-1185">Reference proteome</keyword>
<reference evidence="2 3" key="1">
    <citation type="journal article" date="2016" name="Genome Biol. Evol.">
        <title>Divergent and convergent evolution of fungal pathogenicity.</title>
        <authorList>
            <person name="Shang Y."/>
            <person name="Xiao G."/>
            <person name="Zheng P."/>
            <person name="Cen K."/>
            <person name="Zhan S."/>
            <person name="Wang C."/>
        </authorList>
    </citation>
    <scope>NUCLEOTIDE SEQUENCE [LARGE SCALE GENOMIC DNA]</scope>
    <source>
        <strain evidence="2 3">ARSEF 2679</strain>
    </source>
</reference>
<sequence length="323" mass="34279">MLPLTRTALAVLALALTSQATYTTRLLYQFPDYLQWIENMAVRPNGNILLTTFDRAHVYELDPTSGRAPGLVAALPDADAAIGITEIAPDLFAVEAGLLNRTDYQLHGSGRIDTLDFSCPGCAALPRVRTRVAALPDAKLLNGMAALSRHVVLSADSITGTVYRTDTATGAVSVAFRDPRLAPRDNPDPFLRLLGVNGLRTHGDYLYVTSTSAGFLGRYPVDARGTPRGALEVLAGYAAPRSPDDFAVARNGTVFGAVPLDSVARVAPGGSIADYVAFIVNHDGRLQRPTSTVLSLDERTLYVSTGGRNKPGGKGGQIFAVSL</sequence>
<dbReference type="InterPro" id="IPR011042">
    <property type="entry name" value="6-blade_b-propeller_TolB-like"/>
</dbReference>
<dbReference type="RefSeq" id="XP_018708250.1">
    <property type="nucleotide sequence ID" value="XM_018843800.1"/>
</dbReference>
<evidence type="ECO:0000256" key="1">
    <source>
        <dbReference type="SAM" id="SignalP"/>
    </source>
</evidence>
<gene>
    <name evidence="2" type="ORF">ISF_00193</name>
</gene>
<protein>
    <submittedName>
        <fullName evidence="2">Six-bladed beta-propeller, TolB-like protein</fullName>
    </submittedName>
</protein>
<comment type="caution">
    <text evidence="2">The sequence shown here is derived from an EMBL/GenBank/DDBJ whole genome shotgun (WGS) entry which is preliminary data.</text>
</comment>
<name>A0A162JSW1_CORFA</name>
<accession>A0A162JSW1</accession>
<evidence type="ECO:0000313" key="3">
    <source>
        <dbReference type="Proteomes" id="UP000076744"/>
    </source>
</evidence>
<dbReference type="OrthoDB" id="9977941at2759"/>
<dbReference type="PANTHER" id="PTHR42060">
    <property type="entry name" value="NHL REPEAT-CONTAINING PROTEIN-RELATED"/>
    <property type="match status" value="1"/>
</dbReference>
<keyword evidence="1" id="KW-0732">Signal</keyword>
<dbReference type="EMBL" id="AZHB01000001">
    <property type="protein sequence ID" value="OAA73292.1"/>
    <property type="molecule type" value="Genomic_DNA"/>
</dbReference>
<dbReference type="SUPFAM" id="SSF63829">
    <property type="entry name" value="Calcium-dependent phosphotriesterase"/>
    <property type="match status" value="1"/>
</dbReference>
<dbReference type="PANTHER" id="PTHR42060:SF1">
    <property type="entry name" value="NHL REPEAT-CONTAINING PROTEIN"/>
    <property type="match status" value="1"/>
</dbReference>
<feature type="chain" id="PRO_5007836138" evidence="1">
    <location>
        <begin position="24"/>
        <end position="323"/>
    </location>
</feature>
<dbReference type="InterPro" id="IPR052998">
    <property type="entry name" value="Hetero-Diels-Alderase-like"/>
</dbReference>
<dbReference type="AlphaFoldDB" id="A0A162JSW1"/>
<dbReference type="Proteomes" id="UP000076744">
    <property type="component" value="Unassembled WGS sequence"/>
</dbReference>
<evidence type="ECO:0000313" key="2">
    <source>
        <dbReference type="EMBL" id="OAA73292.1"/>
    </source>
</evidence>